<protein>
    <recommendedName>
        <fullName evidence="3">DUF3077 domain-containing protein</fullName>
    </recommendedName>
</protein>
<evidence type="ECO:0000313" key="2">
    <source>
        <dbReference type="Proteomes" id="UP000050562"/>
    </source>
</evidence>
<dbReference type="Pfam" id="PF19619">
    <property type="entry name" value="DUF6124"/>
    <property type="match status" value="1"/>
</dbReference>
<evidence type="ECO:0000313" key="1">
    <source>
        <dbReference type="EMBL" id="KPY33128.1"/>
    </source>
</evidence>
<evidence type="ECO:0008006" key="3">
    <source>
        <dbReference type="Google" id="ProtNLM"/>
    </source>
</evidence>
<dbReference type="EMBL" id="LJRC01000216">
    <property type="protein sequence ID" value="KPY33128.1"/>
    <property type="molecule type" value="Genomic_DNA"/>
</dbReference>
<dbReference type="PATRIC" id="fig|251707.3.peg.3918"/>
<gene>
    <name evidence="1" type="ORF">ALO52_02947</name>
</gene>
<name>A0A0N8SJR5_9PSED</name>
<accession>A0A0N8SJR5</accession>
<sequence length="108" mass="11813">MVKVTPDPPSNTSTGAPIFDQAVVKRAMACYLPTSRPNNESQDNSADYMNLEATLLHALDFLRCASATAYELGDELIGSKRDLAFAAMHMAEMAKVMVERSLECVEEV</sequence>
<dbReference type="AlphaFoldDB" id="A0A0N8SJR5"/>
<comment type="caution">
    <text evidence="1">The sequence shown here is derived from an EMBL/GenBank/DDBJ whole genome shotgun (WGS) entry which is preliminary data.</text>
</comment>
<proteinExistence type="predicted"/>
<organism evidence="1 2">
    <name type="scientific">Pseudomonas syringae pv. primulae</name>
    <dbReference type="NCBI Taxonomy" id="251707"/>
    <lineage>
        <taxon>Bacteria</taxon>
        <taxon>Pseudomonadati</taxon>
        <taxon>Pseudomonadota</taxon>
        <taxon>Gammaproteobacteria</taxon>
        <taxon>Pseudomonadales</taxon>
        <taxon>Pseudomonadaceae</taxon>
        <taxon>Pseudomonas</taxon>
    </lineage>
</organism>
<reference evidence="1 2" key="1">
    <citation type="submission" date="2015-09" db="EMBL/GenBank/DDBJ databases">
        <title>Genome announcement of multiple Pseudomonas syringae strains.</title>
        <authorList>
            <person name="Thakur S."/>
            <person name="Wang P.W."/>
            <person name="Gong Y."/>
            <person name="Weir B.S."/>
            <person name="Guttman D.S."/>
        </authorList>
    </citation>
    <scope>NUCLEOTIDE SEQUENCE [LARGE SCALE GENOMIC DNA]</scope>
    <source>
        <strain evidence="1 2">ICMP3956</strain>
    </source>
</reference>
<dbReference type="Proteomes" id="UP000050562">
    <property type="component" value="Unassembled WGS sequence"/>
</dbReference>
<dbReference type="RefSeq" id="WP_057410277.1">
    <property type="nucleotide sequence ID" value="NZ_LJRC01000216.1"/>
</dbReference>